<evidence type="ECO:0000313" key="12">
    <source>
        <dbReference type="EMBL" id="AVM42926.1"/>
    </source>
</evidence>
<dbReference type="Gene3D" id="6.10.250.690">
    <property type="match status" value="1"/>
</dbReference>
<evidence type="ECO:0000256" key="4">
    <source>
        <dbReference type="ARBA" id="ARBA00023015"/>
    </source>
</evidence>
<dbReference type="GO" id="GO:0000976">
    <property type="term" value="F:transcription cis-regulatory region binding"/>
    <property type="evidence" value="ECO:0007669"/>
    <property type="project" value="TreeGrafter"/>
</dbReference>
<dbReference type="CDD" id="cd00383">
    <property type="entry name" value="trans_reg_C"/>
    <property type="match status" value="1"/>
</dbReference>
<dbReference type="PROSITE" id="PS51755">
    <property type="entry name" value="OMPR_PHOB"/>
    <property type="match status" value="1"/>
</dbReference>
<dbReference type="InterPro" id="IPR011006">
    <property type="entry name" value="CheY-like_superfamily"/>
</dbReference>
<sequence length="233" mass="26659">MPLIYIVDDEANIRRLASLALEEQGMEVRSYENGEQLLGALDRSIPDCILLDWMMPGLDGIQLLHRIRNNDKFKNIPLIMLTAKSEEMDVVMALELGADDYISKPFGIKELPARVRAVLRRQNRASEDTQDRKLSASGITIDPKRHSVVKNGVNIDLTAREFDLLYVLMESPGRVFTRDTLLNQVWDTEYFGDTRTVDVHIRYLRQKIENDDANPVYIKTIRGVGYSFADSEE</sequence>
<evidence type="ECO:0000256" key="7">
    <source>
        <dbReference type="ARBA" id="ARBA00024867"/>
    </source>
</evidence>
<dbReference type="Proteomes" id="UP000237947">
    <property type="component" value="Chromosome"/>
</dbReference>
<keyword evidence="2 8" id="KW-0597">Phosphoprotein</keyword>
<dbReference type="Gene3D" id="3.40.50.2300">
    <property type="match status" value="1"/>
</dbReference>
<dbReference type="OrthoDB" id="9802426at2"/>
<dbReference type="SMART" id="SM00862">
    <property type="entry name" value="Trans_reg_C"/>
    <property type="match status" value="1"/>
</dbReference>
<reference evidence="13" key="1">
    <citation type="submission" date="2018-02" db="EMBL/GenBank/DDBJ databases">
        <authorList>
            <person name="Holder M.E."/>
            <person name="Ajami N.J."/>
            <person name="Petrosino J.F."/>
        </authorList>
    </citation>
    <scope>NUCLEOTIDE SEQUENCE [LARGE SCALE GENOMIC DNA]</scope>
    <source>
        <strain evidence="13">CCUG 47711</strain>
    </source>
</reference>
<evidence type="ECO:0000256" key="1">
    <source>
        <dbReference type="ARBA" id="ARBA00018672"/>
    </source>
</evidence>
<dbReference type="InterPro" id="IPR036388">
    <property type="entry name" value="WH-like_DNA-bd_sf"/>
</dbReference>
<evidence type="ECO:0000256" key="2">
    <source>
        <dbReference type="ARBA" id="ARBA00022553"/>
    </source>
</evidence>
<dbReference type="Pfam" id="PF00486">
    <property type="entry name" value="Trans_reg_C"/>
    <property type="match status" value="1"/>
</dbReference>
<keyword evidence="3" id="KW-0902">Two-component regulatory system</keyword>
<keyword evidence="5 9" id="KW-0238">DNA-binding</keyword>
<gene>
    <name evidence="12" type="ORF">C5Q98_06755</name>
</gene>
<evidence type="ECO:0000313" key="13">
    <source>
        <dbReference type="Proteomes" id="UP000237947"/>
    </source>
</evidence>
<dbReference type="PANTHER" id="PTHR48111:SF40">
    <property type="entry name" value="PHOSPHATE REGULON TRANSCRIPTIONAL REGULATORY PROTEIN PHOB"/>
    <property type="match status" value="1"/>
</dbReference>
<protein>
    <recommendedName>
        <fullName evidence="1">Stage 0 sporulation protein A homolog</fullName>
    </recommendedName>
</protein>
<organism evidence="12 13">
    <name type="scientific">Fastidiosipila sanguinis</name>
    <dbReference type="NCBI Taxonomy" id="236753"/>
    <lineage>
        <taxon>Bacteria</taxon>
        <taxon>Bacillati</taxon>
        <taxon>Bacillota</taxon>
        <taxon>Clostridia</taxon>
        <taxon>Eubacteriales</taxon>
        <taxon>Oscillospiraceae</taxon>
        <taxon>Fastidiosipila</taxon>
    </lineage>
</organism>
<evidence type="ECO:0000256" key="9">
    <source>
        <dbReference type="PROSITE-ProRule" id="PRU01091"/>
    </source>
</evidence>
<dbReference type="InterPro" id="IPR016032">
    <property type="entry name" value="Sig_transdc_resp-reg_C-effctor"/>
</dbReference>
<keyword evidence="13" id="KW-1185">Reference proteome</keyword>
<dbReference type="KEGG" id="fsa:C5Q98_06755"/>
<dbReference type="GO" id="GO:0006355">
    <property type="term" value="P:regulation of DNA-templated transcription"/>
    <property type="evidence" value="ECO:0007669"/>
    <property type="project" value="InterPro"/>
</dbReference>
<feature type="domain" description="OmpR/PhoB-type" evidence="11">
    <location>
        <begin position="131"/>
        <end position="230"/>
    </location>
</feature>
<dbReference type="InterPro" id="IPR001789">
    <property type="entry name" value="Sig_transdc_resp-reg_receiver"/>
</dbReference>
<feature type="DNA-binding region" description="OmpR/PhoB-type" evidence="9">
    <location>
        <begin position="131"/>
        <end position="230"/>
    </location>
</feature>
<feature type="domain" description="Response regulatory" evidence="10">
    <location>
        <begin position="3"/>
        <end position="119"/>
    </location>
</feature>
<dbReference type="SUPFAM" id="SSF52172">
    <property type="entry name" value="CheY-like"/>
    <property type="match status" value="1"/>
</dbReference>
<evidence type="ECO:0000256" key="5">
    <source>
        <dbReference type="ARBA" id="ARBA00023125"/>
    </source>
</evidence>
<keyword evidence="4" id="KW-0805">Transcription regulation</keyword>
<dbReference type="SUPFAM" id="SSF46894">
    <property type="entry name" value="C-terminal effector domain of the bipartite response regulators"/>
    <property type="match status" value="1"/>
</dbReference>
<dbReference type="GO" id="GO:0032993">
    <property type="term" value="C:protein-DNA complex"/>
    <property type="evidence" value="ECO:0007669"/>
    <property type="project" value="TreeGrafter"/>
</dbReference>
<dbReference type="PANTHER" id="PTHR48111">
    <property type="entry name" value="REGULATOR OF RPOS"/>
    <property type="match status" value="1"/>
</dbReference>
<dbReference type="InterPro" id="IPR039420">
    <property type="entry name" value="WalR-like"/>
</dbReference>
<dbReference type="FunFam" id="1.10.10.10:FF:000018">
    <property type="entry name" value="DNA-binding response regulator ResD"/>
    <property type="match status" value="1"/>
</dbReference>
<name>A0A2S0KPH1_9FIRM</name>
<evidence type="ECO:0000259" key="11">
    <source>
        <dbReference type="PROSITE" id="PS51755"/>
    </source>
</evidence>
<dbReference type="RefSeq" id="WP_106012874.1">
    <property type="nucleotide sequence ID" value="NZ_CP027226.1"/>
</dbReference>
<comment type="function">
    <text evidence="7">May play the central regulatory role in sporulation. It may be an element of the effector pathway responsible for the activation of sporulation genes in response to nutritional stress. Spo0A may act in concert with spo0H (a sigma factor) to control the expression of some genes that are critical to the sporulation process.</text>
</comment>
<accession>A0A2S0KPH1</accession>
<evidence type="ECO:0000256" key="3">
    <source>
        <dbReference type="ARBA" id="ARBA00023012"/>
    </source>
</evidence>
<proteinExistence type="predicted"/>
<dbReference type="AlphaFoldDB" id="A0A2S0KPH1"/>
<dbReference type="Gene3D" id="1.10.10.10">
    <property type="entry name" value="Winged helix-like DNA-binding domain superfamily/Winged helix DNA-binding domain"/>
    <property type="match status" value="1"/>
</dbReference>
<dbReference type="GO" id="GO:0005829">
    <property type="term" value="C:cytosol"/>
    <property type="evidence" value="ECO:0007669"/>
    <property type="project" value="TreeGrafter"/>
</dbReference>
<evidence type="ECO:0000256" key="6">
    <source>
        <dbReference type="ARBA" id="ARBA00023163"/>
    </source>
</evidence>
<dbReference type="GO" id="GO:0000156">
    <property type="term" value="F:phosphorelay response regulator activity"/>
    <property type="evidence" value="ECO:0007669"/>
    <property type="project" value="TreeGrafter"/>
</dbReference>
<evidence type="ECO:0000256" key="8">
    <source>
        <dbReference type="PROSITE-ProRule" id="PRU00169"/>
    </source>
</evidence>
<evidence type="ECO:0000259" key="10">
    <source>
        <dbReference type="PROSITE" id="PS50110"/>
    </source>
</evidence>
<dbReference type="PROSITE" id="PS50110">
    <property type="entry name" value="RESPONSE_REGULATORY"/>
    <property type="match status" value="1"/>
</dbReference>
<dbReference type="Pfam" id="PF00072">
    <property type="entry name" value="Response_reg"/>
    <property type="match status" value="1"/>
</dbReference>
<dbReference type="EMBL" id="CP027226">
    <property type="protein sequence ID" value="AVM42926.1"/>
    <property type="molecule type" value="Genomic_DNA"/>
</dbReference>
<keyword evidence="6" id="KW-0804">Transcription</keyword>
<dbReference type="SMART" id="SM00448">
    <property type="entry name" value="REC"/>
    <property type="match status" value="1"/>
</dbReference>
<dbReference type="InterPro" id="IPR001867">
    <property type="entry name" value="OmpR/PhoB-type_DNA-bd"/>
</dbReference>
<feature type="modified residue" description="4-aspartylphosphate" evidence="8">
    <location>
        <position position="52"/>
    </location>
</feature>